<dbReference type="InterPro" id="IPR011013">
    <property type="entry name" value="Gal_mutarotase_sf_dom"/>
</dbReference>
<dbReference type="InterPro" id="IPR048395">
    <property type="entry name" value="Glyco_hydro_31_C"/>
</dbReference>
<dbReference type="Pfam" id="PF21365">
    <property type="entry name" value="Glyco_hydro_31_3rd"/>
    <property type="match status" value="1"/>
</dbReference>
<keyword evidence="4" id="KW-0325">Glycoprotein</keyword>
<dbReference type="AlphaFoldDB" id="A0AAN8K5J2"/>
<keyword evidence="11" id="KW-1185">Reference proteome</keyword>
<dbReference type="GO" id="GO:0005975">
    <property type="term" value="P:carbohydrate metabolic process"/>
    <property type="evidence" value="ECO:0007669"/>
    <property type="project" value="InterPro"/>
</dbReference>
<dbReference type="Gene3D" id="2.60.40.1760">
    <property type="entry name" value="glycosyl hydrolase (family 31)"/>
    <property type="match status" value="1"/>
</dbReference>
<dbReference type="EMBL" id="JAZGQO010000001">
    <property type="protein sequence ID" value="KAK6195136.1"/>
    <property type="molecule type" value="Genomic_DNA"/>
</dbReference>
<keyword evidence="7" id="KW-0472">Membrane</keyword>
<dbReference type="SUPFAM" id="SSF51011">
    <property type="entry name" value="Glycosyl hydrolase domain"/>
    <property type="match status" value="1"/>
</dbReference>
<dbReference type="PANTHER" id="PTHR22762">
    <property type="entry name" value="ALPHA-GLUCOSIDASE"/>
    <property type="match status" value="1"/>
</dbReference>
<dbReference type="PANTHER" id="PTHR22762:SF133">
    <property type="entry name" value="P-TYPE DOMAIN-CONTAINING PROTEIN"/>
    <property type="match status" value="1"/>
</dbReference>
<dbReference type="InterPro" id="IPR013780">
    <property type="entry name" value="Glyco_hydro_b"/>
</dbReference>
<name>A0AAN8K5J2_PATCE</name>
<dbReference type="GO" id="GO:0004558">
    <property type="term" value="F:alpha-1,4-glucosidase activity"/>
    <property type="evidence" value="ECO:0007669"/>
    <property type="project" value="TreeGrafter"/>
</dbReference>
<dbReference type="InterPro" id="IPR000322">
    <property type="entry name" value="Glyco_hydro_31_TIM"/>
</dbReference>
<evidence type="ECO:0000256" key="7">
    <source>
        <dbReference type="SAM" id="Phobius"/>
    </source>
</evidence>
<evidence type="ECO:0000259" key="8">
    <source>
        <dbReference type="Pfam" id="PF01055"/>
    </source>
</evidence>
<dbReference type="InterPro" id="IPR017853">
    <property type="entry name" value="GH"/>
</dbReference>
<protein>
    <submittedName>
        <fullName evidence="10">Uncharacterized protein</fullName>
    </submittedName>
</protein>
<feature type="domain" description="Glycosyl hydrolase family 31 C-terminal" evidence="9">
    <location>
        <begin position="719"/>
        <end position="806"/>
    </location>
</feature>
<dbReference type="SUPFAM" id="SSF51445">
    <property type="entry name" value="(Trans)glycosidases"/>
    <property type="match status" value="1"/>
</dbReference>
<keyword evidence="2 6" id="KW-0378">Hydrolase</keyword>
<keyword evidence="3" id="KW-1015">Disulfide bond</keyword>
<feature type="domain" description="Glycoside hydrolase family 31 TIM barrel" evidence="8">
    <location>
        <begin position="348"/>
        <end position="711"/>
    </location>
</feature>
<dbReference type="Proteomes" id="UP001347796">
    <property type="component" value="Unassembled WGS sequence"/>
</dbReference>
<accession>A0AAN8K5J2</accession>
<gene>
    <name evidence="10" type="ORF">SNE40_000622</name>
</gene>
<dbReference type="GO" id="GO:0016020">
    <property type="term" value="C:membrane"/>
    <property type="evidence" value="ECO:0007669"/>
    <property type="project" value="UniProtKB-SubCell"/>
</dbReference>
<evidence type="ECO:0000256" key="5">
    <source>
        <dbReference type="ARBA" id="ARBA00023295"/>
    </source>
</evidence>
<evidence type="ECO:0000256" key="1">
    <source>
        <dbReference type="ARBA" id="ARBA00007806"/>
    </source>
</evidence>
<keyword evidence="7" id="KW-0812">Transmembrane</keyword>
<evidence type="ECO:0000259" key="9">
    <source>
        <dbReference type="Pfam" id="PF21365"/>
    </source>
</evidence>
<dbReference type="Gene3D" id="2.60.40.1180">
    <property type="entry name" value="Golgi alpha-mannosidase II"/>
    <property type="match status" value="2"/>
</dbReference>
<dbReference type="CDD" id="cd14752">
    <property type="entry name" value="GH31_N"/>
    <property type="match status" value="1"/>
</dbReference>
<dbReference type="SUPFAM" id="SSF74650">
    <property type="entry name" value="Galactose mutarotase-like"/>
    <property type="match status" value="1"/>
</dbReference>
<dbReference type="Gene3D" id="4.10.110.10">
    <property type="entry name" value="Spasmolytic Protein, domain 1"/>
    <property type="match status" value="1"/>
</dbReference>
<dbReference type="CDD" id="cd06602">
    <property type="entry name" value="GH31_MGAM_SI_GAA"/>
    <property type="match status" value="1"/>
</dbReference>
<reference evidence="10 11" key="1">
    <citation type="submission" date="2024-01" db="EMBL/GenBank/DDBJ databases">
        <title>The genome of the rayed Mediterranean limpet Patella caerulea (Linnaeus, 1758).</title>
        <authorList>
            <person name="Anh-Thu Weber A."/>
            <person name="Halstead-Nussloch G."/>
        </authorList>
    </citation>
    <scope>NUCLEOTIDE SEQUENCE [LARGE SCALE GENOMIC DNA]</scope>
    <source>
        <strain evidence="10">AATW-2023a</strain>
        <tissue evidence="10">Whole specimen</tissue>
    </source>
</reference>
<evidence type="ECO:0000256" key="4">
    <source>
        <dbReference type="ARBA" id="ARBA00023180"/>
    </source>
</evidence>
<keyword evidence="5 6" id="KW-0326">Glycosidase</keyword>
<evidence type="ECO:0000313" key="10">
    <source>
        <dbReference type="EMBL" id="KAK6195136.1"/>
    </source>
</evidence>
<comment type="caution">
    <text evidence="10">The sequence shown here is derived from an EMBL/GenBank/DDBJ whole genome shotgun (WGS) entry which is preliminary data.</text>
</comment>
<dbReference type="FunFam" id="2.60.40.1180:FF:000001">
    <property type="entry name" value="Maltase-glucoamylase, intestinal"/>
    <property type="match status" value="1"/>
</dbReference>
<dbReference type="GO" id="GO:0030246">
    <property type="term" value="F:carbohydrate binding"/>
    <property type="evidence" value="ECO:0007669"/>
    <property type="project" value="InterPro"/>
</dbReference>
<evidence type="ECO:0000256" key="3">
    <source>
        <dbReference type="ARBA" id="ARBA00023157"/>
    </source>
</evidence>
<evidence type="ECO:0000256" key="6">
    <source>
        <dbReference type="RuleBase" id="RU361185"/>
    </source>
</evidence>
<sequence>MKNKESVSCCGHSVYFCSPFKAEGMKTKTAFVIITGITALICVQLYFVFLADNPKRIPADVEQPVHNGPFIDCHPEKYADKTTCARRGCVWRNTNDDNSPPCVYSEGHGYLIRGKTIQTSNELNAELERIKTPKIYDSEIYDRLVVTAGYQTESRLRIKIVPKETNRYEVPEEALNIRSPMTPPPADSRLYDVELVKGTQQFGIVVKRKGDSTAVFSTDLPGMTYSDQFIQITTRLPSDNLYGFGEHNHSRFRHDMNWKTWSIFPRRIGREKSTNLYSAHPVYMNLENDGRGSVVLLKNTNAMEIVLQPSPNPAITYRVIGGILDFYIFMGPSPGQAVQQYIQAIGEPVMPPYWSLGFHVCRFGYNNVQDVEAVIKRTRAAGLPYDAQWVDIEYKYKFVDFTLNKKLWGDLPKVIEDLHGHNQKFILTIDPASLANRKKIKEVKLNSPGYNVYDDGVLQDVFIKDESNNIVLAKYWPGMAATPDFTNPKTQGWWLKNMEYLYNDENIKYDALWLDKNEVSPRDSMKCSPNKWNNPPYVPDVGGSSEGTILNKNTICMDLKQHWGRHYDSRALYGHGESILTHNGLLQQFPRKRPWVMTRSSFVGTGKYATKWMGDNRSTWADLLWSVISIIEFSMFGFAMNGADICGFGYAAEYELCLRWHQVGAFYPFSRTHNTRKKRPQDPASWDQRFVDIVKPVLMTRYRLLPYLYTLMYKAHEEGHMVMKAMLFEFPTDRNTWSIDRQFLLGPALLISPALEPNQTIVEAYFPKARWYEYNQGNEITPSGSTHKLYTPLEKVNLHIRGGHVIPVQQPSTTTYESRKNPMGIIIALDENHLANGELFLDDGGSLETHKNKKSTVIQFSMSKTGELVIKYMVNNYIEADYLHIKTIEIYGLNKIPDDVRINDASVDRTNISMLEKIIQIQDLNIKITDTTIITWRT</sequence>
<dbReference type="Pfam" id="PF01055">
    <property type="entry name" value="Glyco_hydro_31_2nd"/>
    <property type="match status" value="1"/>
</dbReference>
<dbReference type="Gene3D" id="3.20.20.80">
    <property type="entry name" value="Glycosidases"/>
    <property type="match status" value="1"/>
</dbReference>
<comment type="similarity">
    <text evidence="1 6">Belongs to the glycosyl hydrolase 31 family.</text>
</comment>
<keyword evidence="7" id="KW-1133">Transmembrane helix</keyword>
<dbReference type="InterPro" id="IPR044913">
    <property type="entry name" value="P_trefoil_dom_sf"/>
</dbReference>
<proteinExistence type="inferred from homology"/>
<organism evidence="10 11">
    <name type="scientific">Patella caerulea</name>
    <name type="common">Rayed Mediterranean limpet</name>
    <dbReference type="NCBI Taxonomy" id="87958"/>
    <lineage>
        <taxon>Eukaryota</taxon>
        <taxon>Metazoa</taxon>
        <taxon>Spiralia</taxon>
        <taxon>Lophotrochozoa</taxon>
        <taxon>Mollusca</taxon>
        <taxon>Gastropoda</taxon>
        <taxon>Patellogastropoda</taxon>
        <taxon>Patelloidea</taxon>
        <taxon>Patellidae</taxon>
        <taxon>Patella</taxon>
    </lineage>
</organism>
<evidence type="ECO:0000313" key="11">
    <source>
        <dbReference type="Proteomes" id="UP001347796"/>
    </source>
</evidence>
<feature type="transmembrane region" description="Helical" evidence="7">
    <location>
        <begin position="30"/>
        <end position="49"/>
    </location>
</feature>
<evidence type="ECO:0000256" key="2">
    <source>
        <dbReference type="ARBA" id="ARBA00022801"/>
    </source>
</evidence>